<proteinExistence type="predicted"/>
<dbReference type="Proteomes" id="UP000007797">
    <property type="component" value="Unassembled WGS sequence"/>
</dbReference>
<evidence type="ECO:0000313" key="3">
    <source>
        <dbReference type="Proteomes" id="UP000007797"/>
    </source>
</evidence>
<reference evidence="3" key="1">
    <citation type="journal article" date="2011" name="Genome Res.">
        <title>Phylogeny-wide analysis of social amoeba genomes highlights ancient origins for complex intercellular communication.</title>
        <authorList>
            <person name="Heidel A.J."/>
            <person name="Lawal H.M."/>
            <person name="Felder M."/>
            <person name="Schilde C."/>
            <person name="Helps N.R."/>
            <person name="Tunggal B."/>
            <person name="Rivero F."/>
            <person name="John U."/>
            <person name="Schleicher M."/>
            <person name="Eichinger L."/>
            <person name="Platzer M."/>
            <person name="Noegel A.A."/>
            <person name="Schaap P."/>
            <person name="Gloeckner G."/>
        </authorList>
    </citation>
    <scope>NUCLEOTIDE SEQUENCE [LARGE SCALE GENOMIC DNA]</scope>
    <source>
        <strain evidence="3">SH3</strain>
    </source>
</reference>
<keyword evidence="1" id="KW-0472">Membrane</keyword>
<keyword evidence="3" id="KW-1185">Reference proteome</keyword>
<dbReference type="KEGG" id="dfa:DFA_05204"/>
<dbReference type="RefSeq" id="XP_004360925.1">
    <property type="nucleotide sequence ID" value="XM_004360868.1"/>
</dbReference>
<evidence type="ECO:0000256" key="1">
    <source>
        <dbReference type="SAM" id="Phobius"/>
    </source>
</evidence>
<dbReference type="AlphaFoldDB" id="F4PNM1"/>
<keyword evidence="1" id="KW-0812">Transmembrane</keyword>
<name>F4PNM1_CACFS</name>
<dbReference type="EMBL" id="GL883008">
    <property type="protein sequence ID" value="EGG23074.1"/>
    <property type="molecule type" value="Genomic_DNA"/>
</dbReference>
<sequence length="232" mass="25524">MFPANFYDSEIQEYVHLKQSDDSYLDTISGGSLFNITSNTTFRESVKSLIFDITLGNYSLFKKSIQFELKSSFQNQNQSYLSFINETQNEWKIVGSQDNDDDMNNGTATIPLPASNVVRCGKHSNHTCGNTSHFTNFGVLLYIGSDKGSSGGNNNGGSNANGEEISEEGKWIKKVLVPVCIAVGGAALVSVIVGFFVAKIIRHGRLKYWWASRGASSEHINQDAELSEISNK</sequence>
<protein>
    <submittedName>
        <fullName evidence="2">Uncharacterized protein</fullName>
    </submittedName>
</protein>
<keyword evidence="1" id="KW-1133">Transmembrane helix</keyword>
<feature type="transmembrane region" description="Helical" evidence="1">
    <location>
        <begin position="175"/>
        <end position="198"/>
    </location>
</feature>
<accession>F4PNM1</accession>
<dbReference type="GeneID" id="14875272"/>
<gene>
    <name evidence="2" type="ORF">DFA_05204</name>
</gene>
<evidence type="ECO:0000313" key="2">
    <source>
        <dbReference type="EMBL" id="EGG23074.1"/>
    </source>
</evidence>
<organism evidence="2 3">
    <name type="scientific">Cavenderia fasciculata</name>
    <name type="common">Slime mold</name>
    <name type="synonym">Dictyostelium fasciculatum</name>
    <dbReference type="NCBI Taxonomy" id="261658"/>
    <lineage>
        <taxon>Eukaryota</taxon>
        <taxon>Amoebozoa</taxon>
        <taxon>Evosea</taxon>
        <taxon>Eumycetozoa</taxon>
        <taxon>Dictyostelia</taxon>
        <taxon>Acytosteliales</taxon>
        <taxon>Cavenderiaceae</taxon>
        <taxon>Cavenderia</taxon>
    </lineage>
</organism>